<gene>
    <name evidence="1" type="ORF">PICMEDRAFT_74830</name>
</gene>
<accession>A0A1E3NDM8</accession>
<proteinExistence type="predicted"/>
<evidence type="ECO:0000313" key="1">
    <source>
        <dbReference type="EMBL" id="ODQ44222.1"/>
    </source>
</evidence>
<dbReference type="GeneID" id="30181572"/>
<name>A0A1E3NDM8_9ASCO</name>
<sequence>MCAGNNITYDHLFIEYINDPNHENIGDTNDYGQLFSSIKYINDPNHENY</sequence>
<dbReference type="Proteomes" id="UP000094455">
    <property type="component" value="Unassembled WGS sequence"/>
</dbReference>
<dbReference type="AlphaFoldDB" id="A0A1E3NDM8"/>
<organism evidence="1 2">
    <name type="scientific">Pichia membranifaciens NRRL Y-2026</name>
    <dbReference type="NCBI Taxonomy" id="763406"/>
    <lineage>
        <taxon>Eukaryota</taxon>
        <taxon>Fungi</taxon>
        <taxon>Dikarya</taxon>
        <taxon>Ascomycota</taxon>
        <taxon>Saccharomycotina</taxon>
        <taxon>Pichiomycetes</taxon>
        <taxon>Pichiales</taxon>
        <taxon>Pichiaceae</taxon>
        <taxon>Pichia</taxon>
    </lineage>
</organism>
<keyword evidence="2" id="KW-1185">Reference proteome</keyword>
<evidence type="ECO:0000313" key="2">
    <source>
        <dbReference type="Proteomes" id="UP000094455"/>
    </source>
</evidence>
<dbReference type="EMBL" id="KV454008">
    <property type="protein sequence ID" value="ODQ44222.1"/>
    <property type="molecule type" value="Genomic_DNA"/>
</dbReference>
<protein>
    <submittedName>
        <fullName evidence="1">Uncharacterized protein</fullName>
    </submittedName>
</protein>
<reference evidence="1 2" key="1">
    <citation type="journal article" date="2016" name="Proc. Natl. Acad. Sci. U.S.A.">
        <title>Comparative genomics of biotechnologically important yeasts.</title>
        <authorList>
            <person name="Riley R."/>
            <person name="Haridas S."/>
            <person name="Wolfe K.H."/>
            <person name="Lopes M.R."/>
            <person name="Hittinger C.T."/>
            <person name="Goeker M."/>
            <person name="Salamov A.A."/>
            <person name="Wisecaver J.H."/>
            <person name="Long T.M."/>
            <person name="Calvey C.H."/>
            <person name="Aerts A.L."/>
            <person name="Barry K.W."/>
            <person name="Choi C."/>
            <person name="Clum A."/>
            <person name="Coughlan A.Y."/>
            <person name="Deshpande S."/>
            <person name="Douglass A.P."/>
            <person name="Hanson S.J."/>
            <person name="Klenk H.-P."/>
            <person name="LaButti K.M."/>
            <person name="Lapidus A."/>
            <person name="Lindquist E.A."/>
            <person name="Lipzen A.M."/>
            <person name="Meier-Kolthoff J.P."/>
            <person name="Ohm R.A."/>
            <person name="Otillar R.P."/>
            <person name="Pangilinan J.L."/>
            <person name="Peng Y."/>
            <person name="Rokas A."/>
            <person name="Rosa C.A."/>
            <person name="Scheuner C."/>
            <person name="Sibirny A.A."/>
            <person name="Slot J.C."/>
            <person name="Stielow J.B."/>
            <person name="Sun H."/>
            <person name="Kurtzman C.P."/>
            <person name="Blackwell M."/>
            <person name="Grigoriev I.V."/>
            <person name="Jeffries T.W."/>
        </authorList>
    </citation>
    <scope>NUCLEOTIDE SEQUENCE [LARGE SCALE GENOMIC DNA]</scope>
    <source>
        <strain evidence="1 2">NRRL Y-2026</strain>
    </source>
</reference>
<dbReference type="RefSeq" id="XP_019015335.1">
    <property type="nucleotide sequence ID" value="XM_019164885.1"/>
</dbReference>